<dbReference type="NCBIfam" id="TIGR01446">
    <property type="entry name" value="DnaD_dom"/>
    <property type="match status" value="2"/>
</dbReference>
<keyword evidence="4" id="KW-1185">Reference proteome</keyword>
<dbReference type="Pfam" id="PF07261">
    <property type="entry name" value="DnaB_2"/>
    <property type="match status" value="2"/>
</dbReference>
<dbReference type="InterPro" id="IPR017019">
    <property type="entry name" value="DNA_replication_prd_bac"/>
</dbReference>
<dbReference type="Proteomes" id="UP000298653">
    <property type="component" value="Chromosome"/>
</dbReference>
<feature type="domain" description="DnaB/C C-terminal" evidence="2">
    <location>
        <begin position="250"/>
        <end position="313"/>
    </location>
</feature>
<name>A0A4P8IAG7_9FIRM</name>
<feature type="domain" description="DnaB/C C-terminal" evidence="2">
    <location>
        <begin position="161"/>
        <end position="230"/>
    </location>
</feature>
<gene>
    <name evidence="3" type="ORF">AR1Y2_0067</name>
</gene>
<evidence type="ECO:0000259" key="2">
    <source>
        <dbReference type="Pfam" id="PF07261"/>
    </source>
</evidence>
<evidence type="ECO:0000313" key="4">
    <source>
        <dbReference type="Proteomes" id="UP000298653"/>
    </source>
</evidence>
<organism evidence="3 4">
    <name type="scientific">Anaerostipes rhamnosivorans</name>
    <dbReference type="NCBI Taxonomy" id="1229621"/>
    <lineage>
        <taxon>Bacteria</taxon>
        <taxon>Bacillati</taxon>
        <taxon>Bacillota</taxon>
        <taxon>Clostridia</taxon>
        <taxon>Lachnospirales</taxon>
        <taxon>Lachnospiraceae</taxon>
        <taxon>Anaerostipes</taxon>
    </lineage>
</organism>
<dbReference type="InterPro" id="IPR053162">
    <property type="entry name" value="DnaD"/>
</dbReference>
<evidence type="ECO:0000313" key="3">
    <source>
        <dbReference type="EMBL" id="QCP33521.1"/>
    </source>
</evidence>
<dbReference type="OrthoDB" id="1652900at2"/>
<dbReference type="SUPFAM" id="SSF158499">
    <property type="entry name" value="DnaD domain-like"/>
    <property type="match status" value="2"/>
</dbReference>
<dbReference type="EMBL" id="CP040058">
    <property type="protein sequence ID" value="QCP33521.1"/>
    <property type="molecule type" value="Genomic_DNA"/>
</dbReference>
<dbReference type="AlphaFoldDB" id="A0A4P8IAG7"/>
<accession>A0A4P8IAG7</accession>
<dbReference type="InterPro" id="IPR006343">
    <property type="entry name" value="DnaB/C_C"/>
</dbReference>
<dbReference type="PIRSF" id="PIRSF033722">
    <property type="entry name" value="DnaD_CA_C3587_prd"/>
    <property type="match status" value="1"/>
</dbReference>
<sequence length="361" mass="41515">MSSINVTTTYPTGGTLLPNAFVDYYMIKANGEYVKVYIYLLRMVSNGQKFNIPCLADLLELTERDICRALKYWKKENLLDLVMDGGEIRSIKLLPVSTALTIDADDLKEPEKEEPAPAPELKKEVPVAAPSVKAIPALRTLTPSQLAQKNKDDKFSYLIYIAEMYIGRPLTANDLNTLSYFYDDLAMSPELIEHLVDYCVSNGKKNFRYMQSVAIAWYQEGIHTAEEAKLHCQNYQKEYYQIMHAFGLNNQPAPAQIEYMKRWLKTDGFDLSIVIEACNRTIRSIGQPKFQYTDSILKKWKDNHVVSLDDVKKLESRPGTVAKPGTPQINNQFHNFEERDYDFDELEKQLFEKQIHPVKED</sequence>
<dbReference type="RefSeq" id="WP_137327187.1">
    <property type="nucleotide sequence ID" value="NZ_CP040058.1"/>
</dbReference>
<evidence type="ECO:0000256" key="1">
    <source>
        <dbReference type="ARBA" id="ARBA00093462"/>
    </source>
</evidence>
<proteinExistence type="inferred from homology"/>
<dbReference type="PANTHER" id="PTHR37293:SF5">
    <property type="entry name" value="DNA REPLICATION PROTEIN"/>
    <property type="match status" value="1"/>
</dbReference>
<dbReference type="KEGG" id="arf:AR1Y2_0067"/>
<comment type="similarity">
    <text evidence="1">Belongs to the DnaB/DnaD family.</text>
</comment>
<dbReference type="PANTHER" id="PTHR37293">
    <property type="entry name" value="PHAGE REPLICATION PROTEIN-RELATED"/>
    <property type="match status" value="1"/>
</dbReference>
<dbReference type="InterPro" id="IPR034829">
    <property type="entry name" value="DnaD-like_sf"/>
</dbReference>
<reference evidence="3 4" key="1">
    <citation type="submission" date="2019-05" db="EMBL/GenBank/DDBJ databases">
        <title>Complete genome sequencing of Anaerostipes rhamnosivorans.</title>
        <authorList>
            <person name="Bui T.P.N."/>
            <person name="de Vos W.M."/>
        </authorList>
    </citation>
    <scope>NUCLEOTIDE SEQUENCE [LARGE SCALE GENOMIC DNA]</scope>
    <source>
        <strain evidence="3 4">1y2</strain>
    </source>
</reference>
<dbReference type="Gene3D" id="1.10.10.630">
    <property type="entry name" value="DnaD domain-like"/>
    <property type="match status" value="2"/>
</dbReference>
<protein>
    <recommendedName>
        <fullName evidence="2">DnaB/C C-terminal domain-containing protein</fullName>
    </recommendedName>
</protein>